<evidence type="ECO:0000313" key="2">
    <source>
        <dbReference type="EMBL" id="AHF09749.1"/>
    </source>
</evidence>
<gene>
    <name evidence="2" type="ORF">DEHRE_06410</name>
</gene>
<name>A0ABM5P587_DEHRP</name>
<evidence type="ECO:0000256" key="1">
    <source>
        <dbReference type="SAM" id="MobiDB-lite"/>
    </source>
</evidence>
<evidence type="ECO:0000313" key="3">
    <source>
        <dbReference type="Proteomes" id="UP000018934"/>
    </source>
</evidence>
<dbReference type="Proteomes" id="UP000018934">
    <property type="component" value="Chromosome"/>
</dbReference>
<keyword evidence="3" id="KW-1185">Reference proteome</keyword>
<dbReference type="EMBL" id="CP007033">
    <property type="protein sequence ID" value="AHF09749.1"/>
    <property type="molecule type" value="Genomic_DNA"/>
</dbReference>
<feature type="compositionally biased region" description="Polar residues" evidence="1">
    <location>
        <begin position="33"/>
        <end position="45"/>
    </location>
</feature>
<dbReference type="RefSeq" id="WP_015042477.1">
    <property type="nucleotide sequence ID" value="NZ_CP007033.1"/>
</dbReference>
<sequence>MKKKVQEYCIECGEITEFLYDGEEWLCKNCGSHNSQGVMNDSIPLNNDDEQDRA</sequence>
<proteinExistence type="predicted"/>
<feature type="region of interest" description="Disordered" evidence="1">
    <location>
        <begin position="33"/>
        <end position="54"/>
    </location>
</feature>
<organism evidence="2 3">
    <name type="scientific">Dehalobacter restrictus (strain DSM 9455 / PER-K23)</name>
    <dbReference type="NCBI Taxonomy" id="871738"/>
    <lineage>
        <taxon>Bacteria</taxon>
        <taxon>Bacillati</taxon>
        <taxon>Bacillota</taxon>
        <taxon>Clostridia</taxon>
        <taxon>Eubacteriales</taxon>
        <taxon>Desulfitobacteriaceae</taxon>
        <taxon>Dehalobacter</taxon>
    </lineage>
</organism>
<accession>A0ABM5P587</accession>
<reference evidence="2 3" key="1">
    <citation type="journal article" date="2013" name="Stand. Genomic Sci.">
        <title>Complete genome sequence of Dehalobacter restrictus PER-K23(T.).</title>
        <authorList>
            <person name="Kruse T."/>
            <person name="Maillard J."/>
            <person name="Goodwin L."/>
            <person name="Woyke T."/>
            <person name="Teshima H."/>
            <person name="Bruce D."/>
            <person name="Detter C."/>
            <person name="Tapia R."/>
            <person name="Han C."/>
            <person name="Huntemann M."/>
            <person name="Wei C.L."/>
            <person name="Han J."/>
            <person name="Chen A."/>
            <person name="Kyrpides N."/>
            <person name="Szeto E."/>
            <person name="Markowitz V."/>
            <person name="Ivanova N."/>
            <person name="Pagani I."/>
            <person name="Pati A."/>
            <person name="Pitluck S."/>
            <person name="Nolan M."/>
            <person name="Holliger C."/>
            <person name="Smidt H."/>
        </authorList>
    </citation>
    <scope>NUCLEOTIDE SEQUENCE [LARGE SCALE GENOMIC DNA]</scope>
    <source>
        <strain evidence="3">DSM 9455</strain>
    </source>
</reference>
<protein>
    <submittedName>
        <fullName evidence="2">Uncharacterized protein</fullName>
    </submittedName>
</protein>